<keyword evidence="3" id="KW-0808">Transferase</keyword>
<accession>A0A8J3BPG8</accession>
<dbReference type="Pfam" id="PF13641">
    <property type="entry name" value="Glyco_tranf_2_3"/>
    <property type="match status" value="1"/>
</dbReference>
<dbReference type="Gene3D" id="3.90.550.10">
    <property type="entry name" value="Spore Coat Polysaccharide Biosynthesis Protein SpsA, Chain A"/>
    <property type="match status" value="1"/>
</dbReference>
<dbReference type="PANTHER" id="PTHR43630">
    <property type="entry name" value="POLY-BETA-1,6-N-ACETYL-D-GLUCOSAMINE SYNTHASE"/>
    <property type="match status" value="1"/>
</dbReference>
<keyword evidence="4" id="KW-0812">Transmembrane</keyword>
<evidence type="ECO:0000313" key="5">
    <source>
        <dbReference type="EMBL" id="GGK37059.1"/>
    </source>
</evidence>
<gene>
    <name evidence="5" type="ORF">GCM10010124_32160</name>
</gene>
<dbReference type="PANTHER" id="PTHR43630:SF1">
    <property type="entry name" value="POLY-BETA-1,6-N-ACETYL-D-GLUCOSAMINE SYNTHASE"/>
    <property type="match status" value="1"/>
</dbReference>
<feature type="transmembrane region" description="Helical" evidence="4">
    <location>
        <begin position="291"/>
        <end position="317"/>
    </location>
</feature>
<feature type="transmembrane region" description="Helical" evidence="4">
    <location>
        <begin position="323"/>
        <end position="341"/>
    </location>
</feature>
<evidence type="ECO:0008006" key="7">
    <source>
        <dbReference type="Google" id="ProtNLM"/>
    </source>
</evidence>
<sequence length="392" mass="43464">MPLIMEVLSALSLALLGILVVGFVYGLVKPDGQRRVRRRLHDYAPVSHDEVAVLIACHNGEATIARAVAAAVANGVPVYVVSDASTDDTVARAEAAGATVFAQPVNVGKPAALHAAYAHFALGTRYRAVAILDDDVVVAPDFVVQSRALMSAEVAIVVGHNVTWWPSERRWNPWLAARAYSYWNYQLVIRRLQSAANVMNCISGSNSLYRTELLDRILPERPPYIVDDTYWVLETHRRELGRVRYAPRATALLQDPTTFADWYSQNLRWMWGTFQGVIGHRVGRRATRFDLAYVLLMLHWLVYVVSGPATVWIILAAGGLTPTGALVLVAGHGVWMCCASVHLRRPRLVLFIPALAVIDLIYRVVLVHALVKAIRQPVVERCVWKSPARLVT</sequence>
<evidence type="ECO:0000313" key="6">
    <source>
        <dbReference type="Proteomes" id="UP000662200"/>
    </source>
</evidence>
<feature type="transmembrane region" description="Helical" evidence="4">
    <location>
        <begin position="6"/>
        <end position="28"/>
    </location>
</feature>
<proteinExistence type="inferred from homology"/>
<dbReference type="EMBL" id="BMQC01000012">
    <property type="protein sequence ID" value="GGK37059.1"/>
    <property type="molecule type" value="Genomic_DNA"/>
</dbReference>
<dbReference type="GO" id="GO:0016757">
    <property type="term" value="F:glycosyltransferase activity"/>
    <property type="evidence" value="ECO:0007669"/>
    <property type="project" value="UniProtKB-KW"/>
</dbReference>
<feature type="transmembrane region" description="Helical" evidence="4">
    <location>
        <begin position="348"/>
        <end position="371"/>
    </location>
</feature>
<evidence type="ECO:0000256" key="3">
    <source>
        <dbReference type="ARBA" id="ARBA00022679"/>
    </source>
</evidence>
<comment type="similarity">
    <text evidence="1">Belongs to the glycosyltransferase 2 family.</text>
</comment>
<dbReference type="AlphaFoldDB" id="A0A8J3BPG8"/>
<name>A0A8J3BPG8_9ACTN</name>
<evidence type="ECO:0000256" key="2">
    <source>
        <dbReference type="ARBA" id="ARBA00022676"/>
    </source>
</evidence>
<dbReference type="InterPro" id="IPR029044">
    <property type="entry name" value="Nucleotide-diphossugar_trans"/>
</dbReference>
<protein>
    <recommendedName>
        <fullName evidence="7">Glycosyltransferase</fullName>
    </recommendedName>
</protein>
<dbReference type="CDD" id="cd06423">
    <property type="entry name" value="CESA_like"/>
    <property type="match status" value="1"/>
</dbReference>
<comment type="caution">
    <text evidence="5">The sequence shown here is derived from an EMBL/GenBank/DDBJ whole genome shotgun (WGS) entry which is preliminary data.</text>
</comment>
<dbReference type="Proteomes" id="UP000662200">
    <property type="component" value="Unassembled WGS sequence"/>
</dbReference>
<organism evidence="5 6">
    <name type="scientific">Pilimelia terevasa</name>
    <dbReference type="NCBI Taxonomy" id="53372"/>
    <lineage>
        <taxon>Bacteria</taxon>
        <taxon>Bacillati</taxon>
        <taxon>Actinomycetota</taxon>
        <taxon>Actinomycetes</taxon>
        <taxon>Micromonosporales</taxon>
        <taxon>Micromonosporaceae</taxon>
        <taxon>Pilimelia</taxon>
    </lineage>
</organism>
<dbReference type="SUPFAM" id="SSF53448">
    <property type="entry name" value="Nucleotide-diphospho-sugar transferases"/>
    <property type="match status" value="1"/>
</dbReference>
<reference evidence="5" key="1">
    <citation type="journal article" date="2014" name="Int. J. Syst. Evol. Microbiol.">
        <title>Complete genome sequence of Corynebacterium casei LMG S-19264T (=DSM 44701T), isolated from a smear-ripened cheese.</title>
        <authorList>
            <consortium name="US DOE Joint Genome Institute (JGI-PGF)"/>
            <person name="Walter F."/>
            <person name="Albersmeier A."/>
            <person name="Kalinowski J."/>
            <person name="Ruckert C."/>
        </authorList>
    </citation>
    <scope>NUCLEOTIDE SEQUENCE</scope>
    <source>
        <strain evidence="5">JCM 3091</strain>
    </source>
</reference>
<keyword evidence="4" id="KW-0472">Membrane</keyword>
<keyword evidence="2" id="KW-0328">Glycosyltransferase</keyword>
<keyword evidence="6" id="KW-1185">Reference proteome</keyword>
<reference evidence="5" key="2">
    <citation type="submission" date="2020-09" db="EMBL/GenBank/DDBJ databases">
        <authorList>
            <person name="Sun Q."/>
            <person name="Ohkuma M."/>
        </authorList>
    </citation>
    <scope>NUCLEOTIDE SEQUENCE</scope>
    <source>
        <strain evidence="5">JCM 3091</strain>
    </source>
</reference>
<keyword evidence="4" id="KW-1133">Transmembrane helix</keyword>
<evidence type="ECO:0000256" key="1">
    <source>
        <dbReference type="ARBA" id="ARBA00006739"/>
    </source>
</evidence>
<evidence type="ECO:0000256" key="4">
    <source>
        <dbReference type="SAM" id="Phobius"/>
    </source>
</evidence>